<dbReference type="InterPro" id="IPR054782">
    <property type="entry name" value="Cytochro_C551"/>
</dbReference>
<evidence type="ECO:0000313" key="12">
    <source>
        <dbReference type="Proteomes" id="UP000616608"/>
    </source>
</evidence>
<keyword evidence="12" id="KW-1185">Reference proteome</keyword>
<evidence type="ECO:0000256" key="3">
    <source>
        <dbReference type="ARBA" id="ARBA00022723"/>
    </source>
</evidence>
<keyword evidence="4" id="KW-0249">Electron transport</keyword>
<keyword evidence="5 7" id="KW-0408">Iron</keyword>
<dbReference type="InterPro" id="IPR036909">
    <property type="entry name" value="Cyt_c-like_dom_sf"/>
</dbReference>
<dbReference type="PROSITE" id="PS51257">
    <property type="entry name" value="PROKAR_LIPOPROTEIN"/>
    <property type="match status" value="1"/>
</dbReference>
<dbReference type="RefSeq" id="WP_188614669.1">
    <property type="nucleotide sequence ID" value="NZ_BMJT01000005.1"/>
</dbReference>
<feature type="binding site" description="covalent" evidence="6">
    <location>
        <position position="58"/>
    </location>
    <ligand>
        <name>heme c</name>
        <dbReference type="ChEBI" id="CHEBI:61717"/>
    </ligand>
</feature>
<feature type="binding site" description="axial binding residue" evidence="7">
    <location>
        <position position="59"/>
    </location>
    <ligand>
        <name>heme c</name>
        <dbReference type="ChEBI" id="CHEBI:61717"/>
    </ligand>
    <ligandPart>
        <name>Fe</name>
        <dbReference type="ChEBI" id="CHEBI:18248"/>
    </ligandPart>
</feature>
<dbReference type="Proteomes" id="UP000616608">
    <property type="component" value="Unassembled WGS sequence"/>
</dbReference>
<keyword evidence="9" id="KW-0732">Signal</keyword>
<dbReference type="SUPFAM" id="SSF46626">
    <property type="entry name" value="Cytochrome c"/>
    <property type="match status" value="1"/>
</dbReference>
<evidence type="ECO:0000256" key="2">
    <source>
        <dbReference type="ARBA" id="ARBA00022617"/>
    </source>
</evidence>
<proteinExistence type="predicted"/>
<accession>A0A917LH92</accession>
<comment type="PTM">
    <text evidence="6">Binds 1 heme c group covalently per subunit.</text>
</comment>
<gene>
    <name evidence="11" type="ORF">GCM10007425_17430</name>
</gene>
<reference evidence="11" key="2">
    <citation type="submission" date="2020-09" db="EMBL/GenBank/DDBJ databases">
        <authorList>
            <person name="Sun Q."/>
            <person name="Zhou Y."/>
        </authorList>
    </citation>
    <scope>NUCLEOTIDE SEQUENCE</scope>
    <source>
        <strain evidence="11">CGMCC 1.15760</strain>
    </source>
</reference>
<organism evidence="11 12">
    <name type="scientific">Lysinibacillus alkalisoli</name>
    <dbReference type="NCBI Taxonomy" id="1911548"/>
    <lineage>
        <taxon>Bacteria</taxon>
        <taxon>Bacillati</taxon>
        <taxon>Bacillota</taxon>
        <taxon>Bacilli</taxon>
        <taxon>Bacillales</taxon>
        <taxon>Bacillaceae</taxon>
        <taxon>Lysinibacillus</taxon>
    </lineage>
</organism>
<feature type="chain" id="PRO_5038350446" description="Cytochrome c domain-containing protein" evidence="9">
    <location>
        <begin position="18"/>
        <end position="115"/>
    </location>
</feature>
<evidence type="ECO:0000313" key="11">
    <source>
        <dbReference type="EMBL" id="GGG23471.1"/>
    </source>
</evidence>
<dbReference type="InterPro" id="IPR009056">
    <property type="entry name" value="Cyt_c-like_dom"/>
</dbReference>
<evidence type="ECO:0000256" key="8">
    <source>
        <dbReference type="SAM" id="MobiDB-lite"/>
    </source>
</evidence>
<keyword evidence="3 7" id="KW-0479">Metal-binding</keyword>
<feature type="domain" description="Cytochrome c" evidence="10">
    <location>
        <begin position="42"/>
        <end position="115"/>
    </location>
</feature>
<feature type="binding site" description="axial binding residue" evidence="7">
    <location>
        <position position="94"/>
    </location>
    <ligand>
        <name>heme c</name>
        <dbReference type="ChEBI" id="CHEBI:61717"/>
    </ligand>
    <ligandPart>
        <name>Fe</name>
        <dbReference type="ChEBI" id="CHEBI:18248"/>
    </ligandPart>
</feature>
<evidence type="ECO:0000259" key="10">
    <source>
        <dbReference type="PROSITE" id="PS51007"/>
    </source>
</evidence>
<evidence type="ECO:0000256" key="6">
    <source>
        <dbReference type="PIRSR" id="PIRSR000025-1"/>
    </source>
</evidence>
<evidence type="ECO:0000256" key="4">
    <source>
        <dbReference type="ARBA" id="ARBA00022982"/>
    </source>
</evidence>
<evidence type="ECO:0000256" key="9">
    <source>
        <dbReference type="SAM" id="SignalP"/>
    </source>
</evidence>
<dbReference type="AlphaFoldDB" id="A0A917LH92"/>
<dbReference type="GO" id="GO:0009055">
    <property type="term" value="F:electron transfer activity"/>
    <property type="evidence" value="ECO:0007669"/>
    <property type="project" value="InterPro"/>
</dbReference>
<comment type="caution">
    <text evidence="11">The sequence shown here is derived from an EMBL/GenBank/DDBJ whole genome shotgun (WGS) entry which is preliminary data.</text>
</comment>
<keyword evidence="2 6" id="KW-0349">Heme</keyword>
<dbReference type="Gene3D" id="1.10.760.10">
    <property type="entry name" value="Cytochrome c-like domain"/>
    <property type="match status" value="1"/>
</dbReference>
<dbReference type="GO" id="GO:0020037">
    <property type="term" value="F:heme binding"/>
    <property type="evidence" value="ECO:0007669"/>
    <property type="project" value="InterPro"/>
</dbReference>
<evidence type="ECO:0000256" key="5">
    <source>
        <dbReference type="ARBA" id="ARBA00023004"/>
    </source>
</evidence>
<feature type="signal peptide" evidence="9">
    <location>
        <begin position="1"/>
        <end position="17"/>
    </location>
</feature>
<dbReference type="InterPro" id="IPR051811">
    <property type="entry name" value="Cytochrome_c550/c551-like"/>
</dbReference>
<dbReference type="NCBIfam" id="NF045774">
    <property type="entry name" value="cytochro_C551"/>
    <property type="match status" value="1"/>
</dbReference>
<name>A0A917LH92_9BACI</name>
<dbReference type="GO" id="GO:0016020">
    <property type="term" value="C:membrane"/>
    <property type="evidence" value="ECO:0007669"/>
    <property type="project" value="InterPro"/>
</dbReference>
<dbReference type="PROSITE" id="PS51007">
    <property type="entry name" value="CYTC"/>
    <property type="match status" value="1"/>
</dbReference>
<dbReference type="PIRSF" id="PIRSF000025">
    <property type="entry name" value="Cytc_Bsub_c550"/>
    <property type="match status" value="1"/>
</dbReference>
<dbReference type="PANTHER" id="PTHR37823">
    <property type="entry name" value="CYTOCHROME C-553-LIKE"/>
    <property type="match status" value="1"/>
</dbReference>
<sequence>MKKVLLTAVFGSALFLAACGGGDDKADDATKDTDTGSETASVDVGEGEKIAKQKCISCHGGDLTGGSAPAIDKIGGTLKEDEILDILENGKGGMPKGIVSGQDAENVAAWLATQE</sequence>
<feature type="region of interest" description="Disordered" evidence="8">
    <location>
        <begin position="23"/>
        <end position="42"/>
    </location>
</feature>
<feature type="compositionally biased region" description="Basic and acidic residues" evidence="8">
    <location>
        <begin position="23"/>
        <end position="34"/>
    </location>
</feature>
<protein>
    <recommendedName>
        <fullName evidence="10">Cytochrome c domain-containing protein</fullName>
    </recommendedName>
</protein>
<reference evidence="11" key="1">
    <citation type="journal article" date="2014" name="Int. J. Syst. Evol. Microbiol.">
        <title>Complete genome sequence of Corynebacterium casei LMG S-19264T (=DSM 44701T), isolated from a smear-ripened cheese.</title>
        <authorList>
            <consortium name="US DOE Joint Genome Institute (JGI-PGF)"/>
            <person name="Walter F."/>
            <person name="Albersmeier A."/>
            <person name="Kalinowski J."/>
            <person name="Ruckert C."/>
        </authorList>
    </citation>
    <scope>NUCLEOTIDE SEQUENCE</scope>
    <source>
        <strain evidence="11">CGMCC 1.15760</strain>
    </source>
</reference>
<feature type="binding site" description="covalent" evidence="6">
    <location>
        <position position="55"/>
    </location>
    <ligand>
        <name>heme c</name>
        <dbReference type="ChEBI" id="CHEBI:61717"/>
    </ligand>
</feature>
<dbReference type="EMBL" id="BMJT01000005">
    <property type="protein sequence ID" value="GGG23471.1"/>
    <property type="molecule type" value="Genomic_DNA"/>
</dbReference>
<evidence type="ECO:0000256" key="1">
    <source>
        <dbReference type="ARBA" id="ARBA00022448"/>
    </source>
</evidence>
<dbReference type="GO" id="GO:0005506">
    <property type="term" value="F:iron ion binding"/>
    <property type="evidence" value="ECO:0007669"/>
    <property type="project" value="InterPro"/>
</dbReference>
<dbReference type="Pfam" id="PF13442">
    <property type="entry name" value="Cytochrome_CBB3"/>
    <property type="match status" value="1"/>
</dbReference>
<evidence type="ECO:0000256" key="7">
    <source>
        <dbReference type="PIRSR" id="PIRSR000025-2"/>
    </source>
</evidence>
<dbReference type="InterPro" id="IPR012218">
    <property type="entry name" value="Cyt_c_BACSU-c550-type"/>
</dbReference>
<dbReference type="PANTHER" id="PTHR37823:SF4">
    <property type="entry name" value="MENAQUINOL-CYTOCHROME C REDUCTASE CYTOCHROME B_C SUBUNIT"/>
    <property type="match status" value="1"/>
</dbReference>
<keyword evidence="1" id="KW-0813">Transport</keyword>